<dbReference type="Pfam" id="PF26530">
    <property type="entry name" value="NTF2_3"/>
    <property type="match status" value="1"/>
</dbReference>
<dbReference type="InParanoid" id="G0MNY7"/>
<dbReference type="Proteomes" id="UP000008068">
    <property type="component" value="Unassembled WGS sequence"/>
</dbReference>
<evidence type="ECO:0000313" key="2">
    <source>
        <dbReference type="EMBL" id="EGT39014.1"/>
    </source>
</evidence>
<reference evidence="3" key="1">
    <citation type="submission" date="2011-07" db="EMBL/GenBank/DDBJ databases">
        <authorList>
            <consortium name="Caenorhabditis brenneri Sequencing and Analysis Consortium"/>
            <person name="Wilson R.K."/>
        </authorList>
    </citation>
    <scope>NUCLEOTIDE SEQUENCE [LARGE SCALE GENOMIC DNA]</scope>
    <source>
        <strain evidence="3">PB2801</strain>
    </source>
</reference>
<dbReference type="EMBL" id="GL379804">
    <property type="protein sequence ID" value="EGT39014.1"/>
    <property type="molecule type" value="Genomic_DNA"/>
</dbReference>
<gene>
    <name evidence="2" type="ORF">CAEBREN_02838</name>
</gene>
<dbReference type="InterPro" id="IPR058721">
    <property type="entry name" value="NTF2_3"/>
</dbReference>
<dbReference type="STRING" id="135651.G0MNY7"/>
<organism evidence="3">
    <name type="scientific">Caenorhabditis brenneri</name>
    <name type="common">Nematode worm</name>
    <dbReference type="NCBI Taxonomy" id="135651"/>
    <lineage>
        <taxon>Eukaryota</taxon>
        <taxon>Metazoa</taxon>
        <taxon>Ecdysozoa</taxon>
        <taxon>Nematoda</taxon>
        <taxon>Chromadorea</taxon>
        <taxon>Rhabditida</taxon>
        <taxon>Rhabditina</taxon>
        <taxon>Rhabditomorpha</taxon>
        <taxon>Rhabditoidea</taxon>
        <taxon>Rhabditidae</taxon>
        <taxon>Peloderinae</taxon>
        <taxon>Caenorhabditis</taxon>
    </lineage>
</organism>
<dbReference type="PANTHER" id="PTHR33940:SF1">
    <property type="entry name" value="APOLIPOPHORIN-RELATED"/>
    <property type="match status" value="1"/>
</dbReference>
<dbReference type="HOGENOM" id="CLU_152756_0_0_1"/>
<evidence type="ECO:0000259" key="1">
    <source>
        <dbReference type="Pfam" id="PF26530"/>
    </source>
</evidence>
<dbReference type="eggNOG" id="KOG4297">
    <property type="taxonomic scope" value="Eukaryota"/>
</dbReference>
<name>G0MNY7_CAEBE</name>
<dbReference type="AlphaFoldDB" id="G0MNY7"/>
<dbReference type="PANTHER" id="PTHR33940">
    <property type="entry name" value="PROTEIN CBG13625"/>
    <property type="match status" value="1"/>
</dbReference>
<proteinExistence type="predicted"/>
<keyword evidence="3" id="KW-1185">Reference proteome</keyword>
<feature type="domain" description="NTF2-like" evidence="1">
    <location>
        <begin position="20"/>
        <end position="123"/>
    </location>
</feature>
<sequence length="140" mass="15823">MLPHLSFIGHSFQSPDADIIVKKFIERMSESIKNEMTGHLFAEIFEFKVCNRTYDKSETLVKMAQVPKEANFNFALKSANWNKEGQIEYTVTISGALLDDFDAQFVYCPYLQVLKSGSIPSCPAKRTLAKPCLDDLGLFC</sequence>
<protein>
    <recommendedName>
        <fullName evidence="1">NTF2-like domain-containing protein</fullName>
    </recommendedName>
</protein>
<accession>G0MNY7</accession>
<evidence type="ECO:0000313" key="3">
    <source>
        <dbReference type="Proteomes" id="UP000008068"/>
    </source>
</evidence>